<protein>
    <recommendedName>
        <fullName evidence="2">DC1 domain-containing protein</fullName>
    </recommendedName>
</protein>
<dbReference type="Proteomes" id="UP000594261">
    <property type="component" value="Chromosome 5"/>
</dbReference>
<dbReference type="AlphaFoldDB" id="A0A7N2LR84"/>
<sequence>MEQPQQHRLLHFCDSKHPLVFEQDYRNGATCWGCQESVYGPSYYCVECASVEGMWLRYRHHKSCAELPLGLHHPLHPIHPLILFDEKTHYPEEEEEEHKQKTKCQLCNESRRQYTYRCYRCDFNVHATCTPLSPTIESEVHHHPLTPFWKWITFTCNLCAKEVKGIPNNCDLCGFWVHNTCASLPRTLKVKRHEHLLHLTHSYLEVGLHQSDSRFCLICAQKVNTNYGFYFCSRCDFVAHINCAADYRYREYMNLQELKELENDDKELNQSVDSAAYEVKNIKVREDGTEIAIEIKHFSHEHDLKLSDDEVLINEKYNGCWDIGQLPMM</sequence>
<dbReference type="InterPro" id="IPR046349">
    <property type="entry name" value="C1-like_sf"/>
</dbReference>
<evidence type="ECO:0000313" key="3">
    <source>
        <dbReference type="EnsemblPlants" id="QL05p055394:mrna"/>
    </source>
</evidence>
<dbReference type="EMBL" id="LRBV02000005">
    <property type="status" value="NOT_ANNOTATED_CDS"/>
    <property type="molecule type" value="Genomic_DNA"/>
</dbReference>
<reference evidence="3" key="2">
    <citation type="submission" date="2021-01" db="UniProtKB">
        <authorList>
            <consortium name="EnsemblPlants"/>
        </authorList>
    </citation>
    <scope>IDENTIFICATION</scope>
</reference>
<dbReference type="Gramene" id="QL05p055394:mrna">
    <property type="protein sequence ID" value="QL05p055394:mrna"/>
    <property type="gene ID" value="QL05p055394"/>
</dbReference>
<dbReference type="Pfam" id="PF03107">
    <property type="entry name" value="C1_2"/>
    <property type="match status" value="3"/>
</dbReference>
<dbReference type="SUPFAM" id="SSF57889">
    <property type="entry name" value="Cysteine-rich domain"/>
    <property type="match status" value="2"/>
</dbReference>
<evidence type="ECO:0000256" key="1">
    <source>
        <dbReference type="ARBA" id="ARBA00022737"/>
    </source>
</evidence>
<keyword evidence="4" id="KW-1185">Reference proteome</keyword>
<name>A0A7N2LR84_QUELO</name>
<feature type="domain" description="DC1" evidence="2">
    <location>
        <begin position="191"/>
        <end position="244"/>
    </location>
</feature>
<proteinExistence type="predicted"/>
<dbReference type="PANTHER" id="PTHR32410:SF216">
    <property type="entry name" value="PHORBOL-ESTER_DAG-TYPE DOMAIN-CONTAINING PROTEIN"/>
    <property type="match status" value="1"/>
</dbReference>
<reference evidence="3 4" key="1">
    <citation type="journal article" date="2016" name="G3 (Bethesda)">
        <title>First Draft Assembly and Annotation of the Genome of a California Endemic Oak Quercus lobata Nee (Fagaceae).</title>
        <authorList>
            <person name="Sork V.L."/>
            <person name="Fitz-Gibbon S.T."/>
            <person name="Puiu D."/>
            <person name="Crepeau M."/>
            <person name="Gugger P.F."/>
            <person name="Sherman R."/>
            <person name="Stevens K."/>
            <person name="Langley C.H."/>
            <person name="Pellegrini M."/>
            <person name="Salzberg S.L."/>
        </authorList>
    </citation>
    <scope>NUCLEOTIDE SEQUENCE [LARGE SCALE GENOMIC DNA]</scope>
    <source>
        <strain evidence="3 4">cv. SW786</strain>
    </source>
</reference>
<dbReference type="InterPro" id="IPR053192">
    <property type="entry name" value="Vacuole_Formation_Reg"/>
</dbReference>
<dbReference type="OMA" id="CECTIWD"/>
<accession>A0A7N2LR84</accession>
<dbReference type="Gene3D" id="3.30.60.20">
    <property type="match status" value="1"/>
</dbReference>
<dbReference type="InParanoid" id="A0A7N2LR84"/>
<keyword evidence="1" id="KW-0677">Repeat</keyword>
<evidence type="ECO:0000259" key="2">
    <source>
        <dbReference type="Pfam" id="PF03107"/>
    </source>
</evidence>
<organism evidence="3 4">
    <name type="scientific">Quercus lobata</name>
    <name type="common">Valley oak</name>
    <dbReference type="NCBI Taxonomy" id="97700"/>
    <lineage>
        <taxon>Eukaryota</taxon>
        <taxon>Viridiplantae</taxon>
        <taxon>Streptophyta</taxon>
        <taxon>Embryophyta</taxon>
        <taxon>Tracheophyta</taxon>
        <taxon>Spermatophyta</taxon>
        <taxon>Magnoliopsida</taxon>
        <taxon>eudicotyledons</taxon>
        <taxon>Gunneridae</taxon>
        <taxon>Pentapetalae</taxon>
        <taxon>rosids</taxon>
        <taxon>fabids</taxon>
        <taxon>Fagales</taxon>
        <taxon>Fagaceae</taxon>
        <taxon>Quercus</taxon>
    </lineage>
</organism>
<feature type="domain" description="DC1" evidence="2">
    <location>
        <begin position="74"/>
        <end position="129"/>
    </location>
</feature>
<dbReference type="InterPro" id="IPR004146">
    <property type="entry name" value="DC1"/>
</dbReference>
<dbReference type="EnsemblPlants" id="QL05p055394:mrna">
    <property type="protein sequence ID" value="QL05p055394:mrna"/>
    <property type="gene ID" value="QL05p055394"/>
</dbReference>
<evidence type="ECO:0000313" key="4">
    <source>
        <dbReference type="Proteomes" id="UP000594261"/>
    </source>
</evidence>
<feature type="domain" description="DC1" evidence="2">
    <location>
        <begin position="140"/>
        <end position="182"/>
    </location>
</feature>
<dbReference type="PANTHER" id="PTHR32410">
    <property type="entry name" value="CYSTEINE/HISTIDINE-RICH C1 DOMAIN FAMILY PROTEIN"/>
    <property type="match status" value="1"/>
</dbReference>